<gene>
    <name evidence="1" type="primary">bcsO</name>
    <name evidence="1" type="ORF">N5923_09630</name>
</gene>
<organism evidence="1 2">
    <name type="scientific">Winslowiella arboricola</name>
    <dbReference type="NCBI Taxonomy" id="2978220"/>
    <lineage>
        <taxon>Bacteria</taxon>
        <taxon>Pseudomonadati</taxon>
        <taxon>Pseudomonadota</taxon>
        <taxon>Gammaproteobacteria</taxon>
        <taxon>Enterobacterales</taxon>
        <taxon>Erwiniaceae</taxon>
        <taxon>Winslowiella</taxon>
    </lineage>
</organism>
<keyword evidence="2" id="KW-1185">Reference proteome</keyword>
<comment type="caution">
    <text evidence="1">The sequence shown here is derived from an EMBL/GenBank/DDBJ whole genome shotgun (WGS) entry which is preliminary data.</text>
</comment>
<evidence type="ECO:0000313" key="1">
    <source>
        <dbReference type="EMBL" id="MCU5777752.1"/>
    </source>
</evidence>
<name>A0A9J6PQ57_9GAMM</name>
<reference evidence="1" key="1">
    <citation type="submission" date="2022-09" db="EMBL/GenBank/DDBJ databases">
        <title>Winslowiella arboricola sp. nov., isolated from bleeding cankers on broadleaf hosts.</title>
        <authorList>
            <person name="Brady C."/>
            <person name="Kaur S."/>
            <person name="Crampton B."/>
            <person name="Maddock D."/>
            <person name="Arnold D."/>
            <person name="Denman S."/>
        </authorList>
    </citation>
    <scope>NUCLEOTIDE SEQUENCE</scope>
    <source>
        <strain evidence="1">BAC 15a-03b</strain>
    </source>
</reference>
<dbReference type="Pfam" id="PF17037">
    <property type="entry name" value="CBP_BcsO"/>
    <property type="match status" value="2"/>
</dbReference>
<dbReference type="EMBL" id="JAODIM010000039">
    <property type="protein sequence ID" value="MCU5777752.1"/>
    <property type="molecule type" value="Genomic_DNA"/>
</dbReference>
<dbReference type="AlphaFoldDB" id="A0A9J6PQ57"/>
<dbReference type="InterPro" id="IPR031484">
    <property type="entry name" value="CBP_BcsO"/>
</dbReference>
<protein>
    <submittedName>
        <fullName evidence="1">Cellulose biosynthesis protein BcsO</fullName>
    </submittedName>
</protein>
<dbReference type="Proteomes" id="UP001064262">
    <property type="component" value="Unassembled WGS sequence"/>
</dbReference>
<sequence>MKSYDDLQRFKEKTQTNNIKFKDMSEQTLESDTTNWAIIKQLLNDNNSSSALDRGQSIDVIQPQPVAKDQFSTDKSPHQVVKSFVAAPSVGSQGGTLFDSIAATLKPAAVAAEPQPEVAAPQTQAPAATAFPALGALGSDLSSMAAPEPAPQVAAQPAAVPLIQQAGAAFTAAVSAAPAASAPAQAENALRYKQLFNARHTGPAVSVTKESLLKPLLEKIALCR</sequence>
<dbReference type="RefSeq" id="WP_267143153.1">
    <property type="nucleotide sequence ID" value="NZ_JAODIL010000075.1"/>
</dbReference>
<proteinExistence type="predicted"/>
<accession>A0A9J6PQ57</accession>
<evidence type="ECO:0000313" key="2">
    <source>
        <dbReference type="Proteomes" id="UP001064262"/>
    </source>
</evidence>